<name>A0A8J4DEY4_9ACTN</name>
<dbReference type="AlphaFoldDB" id="A0A8J4DEY4"/>
<feature type="region of interest" description="Disordered" evidence="1">
    <location>
        <begin position="1"/>
        <end position="26"/>
    </location>
</feature>
<comment type="caution">
    <text evidence="2">The sequence shown here is derived from an EMBL/GenBank/DDBJ whole genome shotgun (WGS) entry which is preliminary data.</text>
</comment>
<dbReference type="Proteomes" id="UP000605992">
    <property type="component" value="Unassembled WGS sequence"/>
</dbReference>
<evidence type="ECO:0000256" key="1">
    <source>
        <dbReference type="SAM" id="MobiDB-lite"/>
    </source>
</evidence>
<reference evidence="2" key="1">
    <citation type="submission" date="2021-01" db="EMBL/GenBank/DDBJ databases">
        <title>Whole genome shotgun sequence of Planotetraspora thailandica NBRC 104271.</title>
        <authorList>
            <person name="Komaki H."/>
            <person name="Tamura T."/>
        </authorList>
    </citation>
    <scope>NUCLEOTIDE SEQUENCE</scope>
    <source>
        <strain evidence="2">NBRC 104271</strain>
    </source>
</reference>
<evidence type="ECO:0000313" key="3">
    <source>
        <dbReference type="Proteomes" id="UP000605992"/>
    </source>
</evidence>
<gene>
    <name evidence="2" type="ORF">Pth03_75650</name>
</gene>
<sequence length="105" mass="11339">MVEHTAAISPGPDIGDSWPDEGGAVHRSVGSMEVGHTAPQRTPVAESQRSCQRSSRGFLRACVNGLKDRPETTNGTVNSDVLEHFIPGFRRTTTVERILGSPWPS</sequence>
<evidence type="ECO:0000313" key="2">
    <source>
        <dbReference type="EMBL" id="GII59176.1"/>
    </source>
</evidence>
<feature type="region of interest" description="Disordered" evidence="1">
    <location>
        <begin position="32"/>
        <end position="51"/>
    </location>
</feature>
<dbReference type="EMBL" id="BOOR01000079">
    <property type="protein sequence ID" value="GII59176.1"/>
    <property type="molecule type" value="Genomic_DNA"/>
</dbReference>
<accession>A0A8J4DEY4</accession>
<organism evidence="2 3">
    <name type="scientific">Planotetraspora thailandica</name>
    <dbReference type="NCBI Taxonomy" id="487172"/>
    <lineage>
        <taxon>Bacteria</taxon>
        <taxon>Bacillati</taxon>
        <taxon>Actinomycetota</taxon>
        <taxon>Actinomycetes</taxon>
        <taxon>Streptosporangiales</taxon>
        <taxon>Streptosporangiaceae</taxon>
        <taxon>Planotetraspora</taxon>
    </lineage>
</organism>
<proteinExistence type="predicted"/>
<keyword evidence="3" id="KW-1185">Reference proteome</keyword>
<protein>
    <submittedName>
        <fullName evidence="2">Uncharacterized protein</fullName>
    </submittedName>
</protein>